<evidence type="ECO:0000313" key="2">
    <source>
        <dbReference type="EMBL" id="TYK08345.1"/>
    </source>
</evidence>
<organism evidence="2 4">
    <name type="scientific">Cucumis melo var. makuwa</name>
    <name type="common">Oriental melon</name>
    <dbReference type="NCBI Taxonomy" id="1194695"/>
    <lineage>
        <taxon>Eukaryota</taxon>
        <taxon>Viridiplantae</taxon>
        <taxon>Streptophyta</taxon>
        <taxon>Embryophyta</taxon>
        <taxon>Tracheophyta</taxon>
        <taxon>Spermatophyta</taxon>
        <taxon>Magnoliopsida</taxon>
        <taxon>eudicotyledons</taxon>
        <taxon>Gunneridae</taxon>
        <taxon>Pentapetalae</taxon>
        <taxon>rosids</taxon>
        <taxon>fabids</taxon>
        <taxon>Cucurbitales</taxon>
        <taxon>Cucurbitaceae</taxon>
        <taxon>Benincaseae</taxon>
        <taxon>Cucumis</taxon>
    </lineage>
</organism>
<reference evidence="3 4" key="1">
    <citation type="submission" date="2019-08" db="EMBL/GenBank/DDBJ databases">
        <title>Draft genome sequences of two oriental melons (Cucumis melo L. var makuwa).</title>
        <authorList>
            <person name="Kwon S.-Y."/>
        </authorList>
    </citation>
    <scope>NUCLEOTIDE SEQUENCE [LARGE SCALE GENOMIC DNA]</scope>
    <source>
        <strain evidence="4">cv. Chang Bougi</strain>
        <strain evidence="3">cv. SW 3</strain>
        <tissue evidence="2">Leaf</tissue>
    </source>
</reference>
<proteinExistence type="predicted"/>
<dbReference type="EMBL" id="SSTE01013117">
    <property type="protein sequence ID" value="KAA0047689.1"/>
    <property type="molecule type" value="Genomic_DNA"/>
</dbReference>
<protein>
    <submittedName>
        <fullName evidence="2">Gamma-aminobutyrate transaminase POP2</fullName>
    </submittedName>
</protein>
<dbReference type="EMBL" id="SSTD01012901">
    <property type="protein sequence ID" value="TYK08345.1"/>
    <property type="molecule type" value="Genomic_DNA"/>
</dbReference>
<evidence type="ECO:0000313" key="3">
    <source>
        <dbReference type="Proteomes" id="UP000321393"/>
    </source>
</evidence>
<gene>
    <name evidence="2" type="ORF">E5676_scaffold648G001490</name>
    <name evidence="1" type="ORF">E6C27_scaffold115G001960</name>
</gene>
<sequence>MDVMFLEFVEDLDNPAGGSWLVNDNLAGISQPFATLTPSCLKWADIDREYIEAVKGNVQVRLASDA</sequence>
<name>A0A5D3CA08_CUCMM</name>
<evidence type="ECO:0000313" key="4">
    <source>
        <dbReference type="Proteomes" id="UP000321947"/>
    </source>
</evidence>
<dbReference type="Proteomes" id="UP000321947">
    <property type="component" value="Unassembled WGS sequence"/>
</dbReference>
<accession>A0A5D3CA08</accession>
<dbReference type="AlphaFoldDB" id="A0A5D3CA08"/>
<evidence type="ECO:0000313" key="1">
    <source>
        <dbReference type="EMBL" id="KAA0047689.1"/>
    </source>
</evidence>
<dbReference type="Proteomes" id="UP000321393">
    <property type="component" value="Unassembled WGS sequence"/>
</dbReference>
<comment type="caution">
    <text evidence="2">The sequence shown here is derived from an EMBL/GenBank/DDBJ whole genome shotgun (WGS) entry which is preliminary data.</text>
</comment>